<sequence length="85" mass="9736">MMESENVKRDPNRRRLSIANIVLMGFLAIAGFFLILEHRAHLLGWLPFLIILLCPLMHIFMHRSHGGHGGVAEAPQGERPRRPHH</sequence>
<organism evidence="2 3">
    <name type="scientific">Alteraurantiacibacter palmitatis</name>
    <dbReference type="NCBI Taxonomy" id="2054628"/>
    <lineage>
        <taxon>Bacteria</taxon>
        <taxon>Pseudomonadati</taxon>
        <taxon>Pseudomonadota</taxon>
        <taxon>Alphaproteobacteria</taxon>
        <taxon>Sphingomonadales</taxon>
        <taxon>Erythrobacteraceae</taxon>
        <taxon>Alteraurantiacibacter</taxon>
    </lineage>
</organism>
<gene>
    <name evidence="2" type="ORF">ACFODU_11185</name>
</gene>
<proteinExistence type="predicted"/>
<keyword evidence="1" id="KW-0472">Membrane</keyword>
<keyword evidence="1" id="KW-0812">Transmembrane</keyword>
<keyword evidence="3" id="KW-1185">Reference proteome</keyword>
<accession>A0ABV7EAA9</accession>
<protein>
    <submittedName>
        <fullName evidence="2">DUF2933 domain-containing protein</fullName>
    </submittedName>
</protein>
<dbReference type="InterPro" id="IPR021682">
    <property type="entry name" value="DUF2933"/>
</dbReference>
<evidence type="ECO:0000313" key="2">
    <source>
        <dbReference type="EMBL" id="MFC3098355.1"/>
    </source>
</evidence>
<dbReference type="EMBL" id="JBHRST010000018">
    <property type="protein sequence ID" value="MFC3098355.1"/>
    <property type="molecule type" value="Genomic_DNA"/>
</dbReference>
<feature type="transmembrane region" description="Helical" evidence="1">
    <location>
        <begin position="42"/>
        <end position="60"/>
    </location>
</feature>
<evidence type="ECO:0000256" key="1">
    <source>
        <dbReference type="SAM" id="Phobius"/>
    </source>
</evidence>
<dbReference type="Proteomes" id="UP001595456">
    <property type="component" value="Unassembled WGS sequence"/>
</dbReference>
<keyword evidence="1" id="KW-1133">Transmembrane helix</keyword>
<comment type="caution">
    <text evidence="2">The sequence shown here is derived from an EMBL/GenBank/DDBJ whole genome shotgun (WGS) entry which is preliminary data.</text>
</comment>
<evidence type="ECO:0000313" key="3">
    <source>
        <dbReference type="Proteomes" id="UP001595456"/>
    </source>
</evidence>
<name>A0ABV7EAA9_9SPHN</name>
<feature type="transmembrane region" description="Helical" evidence="1">
    <location>
        <begin position="16"/>
        <end position="36"/>
    </location>
</feature>
<dbReference type="RefSeq" id="WP_377923086.1">
    <property type="nucleotide sequence ID" value="NZ_JBANRO010000010.1"/>
</dbReference>
<reference evidence="3" key="1">
    <citation type="journal article" date="2019" name="Int. J. Syst. Evol. Microbiol.">
        <title>The Global Catalogue of Microorganisms (GCM) 10K type strain sequencing project: providing services to taxonomists for standard genome sequencing and annotation.</title>
        <authorList>
            <consortium name="The Broad Institute Genomics Platform"/>
            <consortium name="The Broad Institute Genome Sequencing Center for Infectious Disease"/>
            <person name="Wu L."/>
            <person name="Ma J."/>
        </authorList>
    </citation>
    <scope>NUCLEOTIDE SEQUENCE [LARGE SCALE GENOMIC DNA]</scope>
    <source>
        <strain evidence="3">KCTC 52607</strain>
    </source>
</reference>
<dbReference type="Pfam" id="PF11666">
    <property type="entry name" value="DUF2933"/>
    <property type="match status" value="1"/>
</dbReference>